<protein>
    <submittedName>
        <fullName evidence="3">YafY family transcriptional regulator</fullName>
    </submittedName>
</protein>
<dbReference type="PANTHER" id="PTHR34580">
    <property type="match status" value="1"/>
</dbReference>
<proteinExistence type="predicted"/>
<feature type="domain" description="Helix-turn-helix type 11" evidence="1">
    <location>
        <begin position="6"/>
        <end position="60"/>
    </location>
</feature>
<dbReference type="EMBL" id="JABWDU010000001">
    <property type="protein sequence ID" value="NVD37336.1"/>
    <property type="molecule type" value="Genomic_DNA"/>
</dbReference>
<sequence>MSRSERLLHLLQVLRRYRQPVSGRRLAEETGVSLRTLYRDIASLQAQGAHIEGEPGLGYILKPGFMLPPMMFSQEEIEALVLGSRWVAKRADTHLAAAAGNALAKIAAVLPADLRDELDASTLLVGPAPPVTDRIDVSLLRKAIRHERKLDLSYIDTDGGETRRTVWPFALGFFENVRVLVAWCELRQGFRHFRTDRIRQADISETRYGRRRQVLLREWRETQNIVPPSGRRVGSA</sequence>
<dbReference type="PROSITE" id="PS52050">
    <property type="entry name" value="WYL"/>
    <property type="match status" value="1"/>
</dbReference>
<organism evidence="3 4">
    <name type="scientific">Ensifer oleiphilus</name>
    <dbReference type="NCBI Taxonomy" id="2742698"/>
    <lineage>
        <taxon>Bacteria</taxon>
        <taxon>Pseudomonadati</taxon>
        <taxon>Pseudomonadota</taxon>
        <taxon>Alphaproteobacteria</taxon>
        <taxon>Hyphomicrobiales</taxon>
        <taxon>Rhizobiaceae</taxon>
        <taxon>Sinorhizobium/Ensifer group</taxon>
        <taxon>Ensifer</taxon>
    </lineage>
</organism>
<reference evidence="3 4" key="1">
    <citation type="submission" date="2020-06" db="EMBL/GenBank/DDBJ databases">
        <authorList>
            <person name="Grouzdev D.S."/>
        </authorList>
    </citation>
    <scope>NUCLEOTIDE SEQUENCE [LARGE SCALE GENOMIC DNA]</scope>
    <source>
        <strain evidence="3 4">HO-A22</strain>
    </source>
</reference>
<dbReference type="InterPro" id="IPR036390">
    <property type="entry name" value="WH_DNA-bd_sf"/>
</dbReference>
<dbReference type="Proteomes" id="UP000520198">
    <property type="component" value="Unassembled WGS sequence"/>
</dbReference>
<accession>A0A7Y6UKJ1</accession>
<dbReference type="Gene3D" id="1.10.10.10">
    <property type="entry name" value="Winged helix-like DNA-binding domain superfamily/Winged helix DNA-binding domain"/>
    <property type="match status" value="1"/>
</dbReference>
<evidence type="ECO:0000259" key="2">
    <source>
        <dbReference type="Pfam" id="PF13280"/>
    </source>
</evidence>
<evidence type="ECO:0000313" key="4">
    <source>
        <dbReference type="Proteomes" id="UP000520198"/>
    </source>
</evidence>
<feature type="domain" description="WYL" evidence="2">
    <location>
        <begin position="138"/>
        <end position="202"/>
    </location>
</feature>
<dbReference type="Pfam" id="PF08279">
    <property type="entry name" value="HTH_11"/>
    <property type="match status" value="1"/>
</dbReference>
<evidence type="ECO:0000313" key="3">
    <source>
        <dbReference type="EMBL" id="NVD37336.1"/>
    </source>
</evidence>
<dbReference type="AlphaFoldDB" id="A0A7Y6UKJ1"/>
<gene>
    <name evidence="3" type="ORF">HT585_00590</name>
</gene>
<dbReference type="InterPro" id="IPR026881">
    <property type="entry name" value="WYL_dom"/>
</dbReference>
<dbReference type="Pfam" id="PF13280">
    <property type="entry name" value="WYL"/>
    <property type="match status" value="1"/>
</dbReference>
<comment type="caution">
    <text evidence="3">The sequence shown here is derived from an EMBL/GenBank/DDBJ whole genome shotgun (WGS) entry which is preliminary data.</text>
</comment>
<keyword evidence="4" id="KW-1185">Reference proteome</keyword>
<evidence type="ECO:0000259" key="1">
    <source>
        <dbReference type="Pfam" id="PF08279"/>
    </source>
</evidence>
<dbReference type="InterPro" id="IPR036388">
    <property type="entry name" value="WH-like_DNA-bd_sf"/>
</dbReference>
<dbReference type="PANTHER" id="PTHR34580:SF3">
    <property type="entry name" value="PROTEIN PAFB"/>
    <property type="match status" value="1"/>
</dbReference>
<dbReference type="InterPro" id="IPR013196">
    <property type="entry name" value="HTH_11"/>
</dbReference>
<name>A0A7Y6UKJ1_9HYPH</name>
<dbReference type="SUPFAM" id="SSF46785">
    <property type="entry name" value="Winged helix' DNA-binding domain"/>
    <property type="match status" value="1"/>
</dbReference>
<dbReference type="InterPro" id="IPR051534">
    <property type="entry name" value="CBASS_pafABC_assoc_protein"/>
</dbReference>
<dbReference type="RefSeq" id="WP_176351160.1">
    <property type="nucleotide sequence ID" value="NZ_JABWDU010000001.1"/>
</dbReference>